<organism evidence="2 3">
    <name type="scientific">Sphingobium jiangsuense</name>
    <dbReference type="NCBI Taxonomy" id="870476"/>
    <lineage>
        <taxon>Bacteria</taxon>
        <taxon>Pseudomonadati</taxon>
        <taxon>Pseudomonadota</taxon>
        <taxon>Alphaproteobacteria</taxon>
        <taxon>Sphingomonadales</taxon>
        <taxon>Sphingomonadaceae</taxon>
        <taxon>Sphingobium</taxon>
    </lineage>
</organism>
<evidence type="ECO:0000313" key="3">
    <source>
        <dbReference type="Proteomes" id="UP000571950"/>
    </source>
</evidence>
<dbReference type="Proteomes" id="UP000571950">
    <property type="component" value="Unassembled WGS sequence"/>
</dbReference>
<accession>A0A7W6FSM5</accession>
<proteinExistence type="predicted"/>
<dbReference type="Pfam" id="PF07323">
    <property type="entry name" value="DUF1465"/>
    <property type="match status" value="1"/>
</dbReference>
<name>A0A7W6FSM5_9SPHN</name>
<dbReference type="InterPro" id="IPR010848">
    <property type="entry name" value="DUF1465"/>
</dbReference>
<gene>
    <name evidence="2" type="ORF">GGR43_003941</name>
</gene>
<sequence>MRLFLMSTVESLDPELYSRLVDNLYVEAMVLADEARAYFDGPGMEDRERLGAIVRLSFACESLKVTTRLMHVIAWLLTQKAWRRGEVGRDVLESEQYRLGEAAPSEAAAVDAMPARARALVQDSQSLYDRVRRLQERNRRTASAPEKAGDGVAPGPARELLARLERSF</sequence>
<comment type="caution">
    <text evidence="2">The sequence shown here is derived from an EMBL/GenBank/DDBJ whole genome shotgun (WGS) entry which is preliminary data.</text>
</comment>
<evidence type="ECO:0000256" key="1">
    <source>
        <dbReference type="SAM" id="MobiDB-lite"/>
    </source>
</evidence>
<reference evidence="2 3" key="1">
    <citation type="submission" date="2020-08" db="EMBL/GenBank/DDBJ databases">
        <title>Genomic Encyclopedia of Type Strains, Phase IV (KMG-IV): sequencing the most valuable type-strain genomes for metagenomic binning, comparative biology and taxonomic classification.</title>
        <authorList>
            <person name="Goeker M."/>
        </authorList>
    </citation>
    <scope>NUCLEOTIDE SEQUENCE [LARGE SCALE GENOMIC DNA]</scope>
    <source>
        <strain evidence="2 3">DSM 26189</strain>
    </source>
</reference>
<protein>
    <submittedName>
        <fullName evidence="2">Regulator of CtrA degradation</fullName>
    </submittedName>
</protein>
<feature type="region of interest" description="Disordered" evidence="1">
    <location>
        <begin position="135"/>
        <end position="156"/>
    </location>
</feature>
<dbReference type="EMBL" id="JACIDT010000020">
    <property type="protein sequence ID" value="MBB3928199.1"/>
    <property type="molecule type" value="Genomic_DNA"/>
</dbReference>
<evidence type="ECO:0000313" key="2">
    <source>
        <dbReference type="EMBL" id="MBB3928199.1"/>
    </source>
</evidence>
<dbReference type="Gene3D" id="1.10.8.930">
    <property type="entry name" value="Protein of unknown function DUF1465"/>
    <property type="match status" value="1"/>
</dbReference>
<keyword evidence="3" id="KW-1185">Reference proteome</keyword>
<dbReference type="InterPro" id="IPR038301">
    <property type="entry name" value="AraC-like_sf"/>
</dbReference>
<dbReference type="AlphaFoldDB" id="A0A7W6FSM5"/>